<dbReference type="Proteomes" id="UP001497680">
    <property type="component" value="Unassembled WGS sequence"/>
</dbReference>
<proteinExistence type="predicted"/>
<name>A0ACC0CT08_9PEZI</name>
<organism evidence="1 2">
    <name type="scientific">Hypoxylon rubiginosum</name>
    <dbReference type="NCBI Taxonomy" id="110542"/>
    <lineage>
        <taxon>Eukaryota</taxon>
        <taxon>Fungi</taxon>
        <taxon>Dikarya</taxon>
        <taxon>Ascomycota</taxon>
        <taxon>Pezizomycotina</taxon>
        <taxon>Sordariomycetes</taxon>
        <taxon>Xylariomycetidae</taxon>
        <taxon>Xylariales</taxon>
        <taxon>Hypoxylaceae</taxon>
        <taxon>Hypoxylon</taxon>
    </lineage>
</organism>
<gene>
    <name evidence="1" type="ORF">F4821DRAFT_244921</name>
</gene>
<evidence type="ECO:0000313" key="2">
    <source>
        <dbReference type="Proteomes" id="UP001497680"/>
    </source>
</evidence>
<evidence type="ECO:0000313" key="1">
    <source>
        <dbReference type="EMBL" id="KAI6083457.1"/>
    </source>
</evidence>
<comment type="caution">
    <text evidence="1">The sequence shown here is derived from an EMBL/GenBank/DDBJ whole genome shotgun (WGS) entry which is preliminary data.</text>
</comment>
<reference evidence="1 2" key="1">
    <citation type="journal article" date="2022" name="New Phytol.">
        <title>Ecological generalism drives hyperdiversity of secondary metabolite gene clusters in xylarialean endophytes.</title>
        <authorList>
            <person name="Franco M.E.E."/>
            <person name="Wisecaver J.H."/>
            <person name="Arnold A.E."/>
            <person name="Ju Y.M."/>
            <person name="Slot J.C."/>
            <person name="Ahrendt S."/>
            <person name="Moore L.P."/>
            <person name="Eastman K.E."/>
            <person name="Scott K."/>
            <person name="Konkel Z."/>
            <person name="Mondo S.J."/>
            <person name="Kuo A."/>
            <person name="Hayes R.D."/>
            <person name="Haridas S."/>
            <person name="Andreopoulos B."/>
            <person name="Riley R."/>
            <person name="LaButti K."/>
            <person name="Pangilinan J."/>
            <person name="Lipzen A."/>
            <person name="Amirebrahimi M."/>
            <person name="Yan J."/>
            <person name="Adam C."/>
            <person name="Keymanesh K."/>
            <person name="Ng V."/>
            <person name="Louie K."/>
            <person name="Northen T."/>
            <person name="Drula E."/>
            <person name="Henrissat B."/>
            <person name="Hsieh H.M."/>
            <person name="Youens-Clark K."/>
            <person name="Lutzoni F."/>
            <person name="Miadlikowska J."/>
            <person name="Eastwood D.C."/>
            <person name="Hamelin R.C."/>
            <person name="Grigoriev I.V."/>
            <person name="U'Ren J.M."/>
        </authorList>
    </citation>
    <scope>NUCLEOTIDE SEQUENCE [LARGE SCALE GENOMIC DNA]</scope>
    <source>
        <strain evidence="1 2">ER1909</strain>
    </source>
</reference>
<keyword evidence="2" id="KW-1185">Reference proteome</keyword>
<dbReference type="EMBL" id="MU394352">
    <property type="protein sequence ID" value="KAI6083457.1"/>
    <property type="molecule type" value="Genomic_DNA"/>
</dbReference>
<protein>
    <submittedName>
        <fullName evidence="1">DUF427-domain-containing protein</fullName>
    </submittedName>
</protein>
<sequence>MPNDQTGPDLLKLGEALASKGPVKTLSTPRRVRILFNGVYVVDTTSALYVWEHEYYPYFYVPYSAFTPGSLSKGKTGGDQDHYWQVELRIGSKSTDRVLCFGAVFSENAKALAKMVRVEFSAADAWFEEDVQIYVHPKDPFRRVDVLHSTRPLKVRVDSKLVAETTASYHLHETGLPCRYYVPATSVDRTILKESETTTACPYKGVANYYDVELDGDDGQKNTFKDLIWYYRTPTLECANITGCLCFYHEKEGVEIELDGKVLSRPKTPWS</sequence>
<accession>A0ACC0CT08</accession>